<sequence>MQTSLAAAFTNHFQRGQGFTTIVAARQFAAESLGEPVRPGTALAKQVDEAVEVGVVRSARQLISQAENTHQAYDLLVNLLQRQPKLGVKSSTSVLQQAYSTPVPIAYFASVLAGITPETTVYEPTAGHGALLLGATPGQVIANEINPDRYGELATRGYRQLTQNDALVYRPGEQVDTVICNPPFGTVVDDNRRTRRFRMYDTWTSQIDQVISFNALQAMKPDGRAVLILGGKLGRDTDQRSERYNSRESRAFYHLLYQRYRVTQHLSLHGDLYRKQGAGFPIDVIVINSTGTAERPLPAADVPRIYSSFDDLKECLPNDPIHYDVSLDLSIYDPALSQLSNAVETIREGDFSSIPISPIDYIEQQLERAGYQVAEVTGRKAGIHYDADGTTAYKVRPDQESTAKAKIDAVARFNAGDADVILLNCSGSMGISLHASEKFADQRSRHMIVAQAERDINVFMQMLGRVHRTGQVELPRYTLLMGDIPAEKRPGAILCRKMANLNANTTAARETDISLSNVVDFMNLYGEQVVTDLLNDDPELNAKLDFPTAQASGDASEIALVKKVTGRIPLLPVAQQEAVYSLIESEYQDLVDQARSMGENILEADQLDLDARPLAQMEVIADESETQSEFTGPVYLEVVDAKSETKPLTQLQVINAVRESLGLETVEQIEDHDPDDLEARAQQQVSDTINALTEETETYRTTMVQRKREPDAITKFNDRLDNQVLQVTGVLQDFTPGTTVQILTAGQRLTFYGVVASIEQKHRSGSPAAPNNWKLRIFVADAMRQLMVPLSKVNSHREGALRISLEEKDFFGTDIYELFDTRQTAGRVNRQIFTGNLIRAFEKYPGGKLVNYTDYQGDVRQGLMMAKGFDITETLKKEPVIFKQPYQVKAFLTDLTQREGVIKTLDELLLVKAQRNGNGFVVQAPKSKESGGKYYLDEGVIEAAGSDFYSVSNRMEVVVPSERLESTLTVLMVERGYTLAAFEHQEIAREYLGITLPELKTVETEAVPPVIVPPRVVQPKPIQPILKKKAVNPEPVPVAQKSEAAEKTVPMGYLEKRVIRFLKEAGIYQTVLESDDFHFKIENEPYIPLVIERHGEELYLTHYLSQNGDTFIDTEMVFLFQEERLEFRETAVQNPMQGGELRAPDRSFGQVFSKNILAQGFAEAAKAQWQAQKRDDQVSEVATVVEVEEQQAETTGEANLFDVEQFSTTAGQPHSEATGPDPTWDVSAKTPEEMPSTEKHSTPAKQVINHPISKPSLQEVADEVRNLDLEVIAANLGLEQDRYDKHKWRDGDHIISISQTLFMDWLADKGGGGAIDLVMHVQGVEFRSAVEWLSGQDLSAVPVIAPVRQTETEAEPKRLEMPDANEHRWAGVKEYLVNRRKLPEALVDRVHEKGLVYADDHQNAVFVRHGLQGGGWQRGQVTGASL</sequence>
<dbReference type="GO" id="GO:0042393">
    <property type="term" value="F:histone binding"/>
    <property type="evidence" value="ECO:0007669"/>
    <property type="project" value="TreeGrafter"/>
</dbReference>
<dbReference type="Pfam" id="PF21849">
    <property type="entry name" value="DUF6908"/>
    <property type="match status" value="1"/>
</dbReference>
<dbReference type="InterPro" id="IPR026937">
    <property type="entry name" value="SBNO_Helicase_C_dom"/>
</dbReference>
<proteinExistence type="inferred from homology"/>
<dbReference type="InterPro" id="IPR025054">
    <property type="entry name" value="DUF3991"/>
</dbReference>
<evidence type="ECO:0000256" key="2">
    <source>
        <dbReference type="SAM" id="MobiDB-lite"/>
    </source>
</evidence>
<protein>
    <submittedName>
        <fullName evidence="6">DUF3991 domain-containing protein</fullName>
    </submittedName>
</protein>
<dbReference type="Gene3D" id="3.40.50.150">
    <property type="entry name" value="Vaccinia Virus protein VP39"/>
    <property type="match status" value="1"/>
</dbReference>
<dbReference type="InterPro" id="IPR027417">
    <property type="entry name" value="P-loop_NTPase"/>
</dbReference>
<dbReference type="SUPFAM" id="SSF53335">
    <property type="entry name" value="S-adenosyl-L-methionine-dependent methyltransferases"/>
    <property type="match status" value="1"/>
</dbReference>
<gene>
    <name evidence="6" type="ORF">D0962_37270</name>
</gene>
<evidence type="ECO:0000259" key="3">
    <source>
        <dbReference type="Pfam" id="PF13154"/>
    </source>
</evidence>
<dbReference type="GO" id="GO:0031490">
    <property type="term" value="F:chromatin DNA binding"/>
    <property type="evidence" value="ECO:0007669"/>
    <property type="project" value="TreeGrafter"/>
</dbReference>
<dbReference type="PROSITE" id="PS00092">
    <property type="entry name" value="N6_MTASE"/>
    <property type="match status" value="1"/>
</dbReference>
<evidence type="ECO:0000256" key="1">
    <source>
        <dbReference type="ARBA" id="ARBA00006992"/>
    </source>
</evidence>
<dbReference type="CDD" id="cd02440">
    <property type="entry name" value="AdoMet_MTases"/>
    <property type="match status" value="1"/>
</dbReference>
<organism evidence="6 7">
    <name type="scientific">Adonisia turfae CCMR0082</name>
    <dbReference type="NCBI Taxonomy" id="2304604"/>
    <lineage>
        <taxon>Bacteria</taxon>
        <taxon>Bacillati</taxon>
        <taxon>Cyanobacteriota</taxon>
        <taxon>Adonisia</taxon>
        <taxon>Adonisia turfae</taxon>
    </lineage>
</organism>
<dbReference type="InterPro" id="IPR002052">
    <property type="entry name" value="DNA_methylase_N6_adenine_CS"/>
</dbReference>
<comment type="caution">
    <text evidence="6">The sequence shown here is derived from an EMBL/GenBank/DDBJ whole genome shotgun (WGS) entry which is preliminary data.</text>
</comment>
<dbReference type="GO" id="GO:0008168">
    <property type="term" value="F:methyltransferase activity"/>
    <property type="evidence" value="ECO:0007669"/>
    <property type="project" value="InterPro"/>
</dbReference>
<feature type="domain" description="Strawberry notch helicase C" evidence="4">
    <location>
        <begin position="371"/>
        <end position="599"/>
    </location>
</feature>
<dbReference type="RefSeq" id="WP_250565257.1">
    <property type="nucleotide sequence ID" value="NZ_QZCE01000002.1"/>
</dbReference>
<dbReference type="InterPro" id="IPR054203">
    <property type="entry name" value="DUF6908"/>
</dbReference>
<dbReference type="Proteomes" id="UP000473574">
    <property type="component" value="Unassembled WGS sequence"/>
</dbReference>
<accession>A0A6M0SII5</accession>
<dbReference type="Gene3D" id="3.40.50.300">
    <property type="entry name" value="P-loop containing nucleotide triphosphate hydrolases"/>
    <property type="match status" value="1"/>
</dbReference>
<dbReference type="GO" id="GO:0006355">
    <property type="term" value="P:regulation of DNA-templated transcription"/>
    <property type="evidence" value="ECO:0007669"/>
    <property type="project" value="InterPro"/>
</dbReference>
<feature type="compositionally biased region" description="Basic and acidic residues" evidence="2">
    <location>
        <begin position="1230"/>
        <end position="1241"/>
    </location>
</feature>
<dbReference type="InterPro" id="IPR029063">
    <property type="entry name" value="SAM-dependent_MTases_sf"/>
</dbReference>
<comment type="similarity">
    <text evidence="1">Belongs to the SBNO family.</text>
</comment>
<dbReference type="GO" id="GO:0032259">
    <property type="term" value="P:methylation"/>
    <property type="evidence" value="ECO:0007669"/>
    <property type="project" value="InterPro"/>
</dbReference>
<dbReference type="Pfam" id="PF13871">
    <property type="entry name" value="Helicase_C_4"/>
    <property type="match status" value="1"/>
</dbReference>
<reference evidence="6 7" key="1">
    <citation type="journal article" date="2020" name="Microb. Ecol.">
        <title>Ecogenomics of the Marine Benthic Filamentous Cyanobacterium Adonisia.</title>
        <authorList>
            <person name="Walter J.M."/>
            <person name="Coutinho F.H."/>
            <person name="Leomil L."/>
            <person name="Hargreaves P.I."/>
            <person name="Campeao M.E."/>
            <person name="Vieira V.V."/>
            <person name="Silva B.S."/>
            <person name="Fistarol G.O."/>
            <person name="Salomon P.S."/>
            <person name="Sawabe T."/>
            <person name="Mino S."/>
            <person name="Hosokawa M."/>
            <person name="Miyashita H."/>
            <person name="Maruyama F."/>
            <person name="van Verk M.C."/>
            <person name="Dutilh B.E."/>
            <person name="Thompson C.C."/>
            <person name="Thompson F.L."/>
        </authorList>
    </citation>
    <scope>NUCLEOTIDE SEQUENCE [LARGE SCALE GENOMIC DNA]</scope>
    <source>
        <strain evidence="6 7">CCMR0082</strain>
    </source>
</reference>
<feature type="domain" description="DUF6908" evidence="5">
    <location>
        <begin position="1057"/>
        <end position="1162"/>
    </location>
</feature>
<dbReference type="PANTHER" id="PTHR12706:SF30">
    <property type="entry name" value="PROTEIN STRAWBERRY NOTCH-RELATED"/>
    <property type="match status" value="1"/>
</dbReference>
<evidence type="ECO:0000313" key="7">
    <source>
        <dbReference type="Proteomes" id="UP000473574"/>
    </source>
</evidence>
<name>A0A6M0SII5_9CYAN</name>
<feature type="region of interest" description="Disordered" evidence="2">
    <location>
        <begin position="1209"/>
        <end position="1245"/>
    </location>
</feature>
<feature type="domain" description="DUF3991" evidence="3">
    <location>
        <begin position="1374"/>
        <end position="1424"/>
    </location>
</feature>
<evidence type="ECO:0000259" key="4">
    <source>
        <dbReference type="Pfam" id="PF13871"/>
    </source>
</evidence>
<feature type="non-terminal residue" evidence="6">
    <location>
        <position position="1426"/>
    </location>
</feature>
<dbReference type="EMBL" id="QZCE01000002">
    <property type="protein sequence ID" value="NEZ68317.1"/>
    <property type="molecule type" value="Genomic_DNA"/>
</dbReference>
<dbReference type="InterPro" id="IPR026741">
    <property type="entry name" value="SNO"/>
</dbReference>
<evidence type="ECO:0000259" key="5">
    <source>
        <dbReference type="Pfam" id="PF21849"/>
    </source>
</evidence>
<dbReference type="Pfam" id="PF13154">
    <property type="entry name" value="DUF3991"/>
    <property type="match status" value="1"/>
</dbReference>
<dbReference type="SUPFAM" id="SSF52540">
    <property type="entry name" value="P-loop containing nucleoside triphosphate hydrolases"/>
    <property type="match status" value="1"/>
</dbReference>
<evidence type="ECO:0000313" key="6">
    <source>
        <dbReference type="EMBL" id="NEZ68317.1"/>
    </source>
</evidence>
<dbReference type="PANTHER" id="PTHR12706">
    <property type="entry name" value="STRAWBERRY NOTCH-RELATED"/>
    <property type="match status" value="1"/>
</dbReference>